<dbReference type="Proteomes" id="UP001595733">
    <property type="component" value="Unassembled WGS sequence"/>
</dbReference>
<organism evidence="2 3">
    <name type="scientific">Chryseomicrobium palamuruense</name>
    <dbReference type="NCBI Taxonomy" id="682973"/>
    <lineage>
        <taxon>Bacteria</taxon>
        <taxon>Bacillati</taxon>
        <taxon>Bacillota</taxon>
        <taxon>Bacilli</taxon>
        <taxon>Bacillales</taxon>
        <taxon>Caryophanaceae</taxon>
        <taxon>Chryseomicrobium</taxon>
    </lineage>
</organism>
<protein>
    <submittedName>
        <fullName evidence="2">GNAT family N-acetyltransferase</fullName>
    </submittedName>
</protein>
<dbReference type="EMBL" id="JBHSEF010000022">
    <property type="protein sequence ID" value="MFC4355121.1"/>
    <property type="molecule type" value="Genomic_DNA"/>
</dbReference>
<accession>A0ABV8UWM1</accession>
<name>A0ABV8UWM1_9BACL</name>
<sequence length="264" mass="31415">MTSHFSDWLSRHGSVALLKGLRSWSELDREFSKALQESCQASKIFHVPVLQVTEDALDEYYFARKRKHHTLRRREKKLEKIGKVELVELQVSEFEQMVAVHQKRWQTRRDTSGLMDPKKQAWLKSVWQQGGESFQVHTFGLKIEEQVIAFQYDFEMADGVIGYWTGFDSDYSKYAPGFLLLEKSLRHWKAKGKTLVDFSVGYEAYKEQWASREEYTETILCSPHKWKFGYQRFLFHQHLIHRLKSSPEVVQWVRNHGKILKWIR</sequence>
<dbReference type="InterPro" id="IPR038740">
    <property type="entry name" value="BioF2-like_GNAT_dom"/>
</dbReference>
<gene>
    <name evidence="2" type="ORF">ACFO0S_08685</name>
</gene>
<evidence type="ECO:0000313" key="2">
    <source>
        <dbReference type="EMBL" id="MFC4355121.1"/>
    </source>
</evidence>
<dbReference type="InterPro" id="IPR016181">
    <property type="entry name" value="Acyl_CoA_acyltransferase"/>
</dbReference>
<feature type="domain" description="BioF2-like acetyltransferase" evidence="1">
    <location>
        <begin position="66"/>
        <end position="207"/>
    </location>
</feature>
<reference evidence="3" key="1">
    <citation type="journal article" date="2019" name="Int. J. Syst. Evol. Microbiol.">
        <title>The Global Catalogue of Microorganisms (GCM) 10K type strain sequencing project: providing services to taxonomists for standard genome sequencing and annotation.</title>
        <authorList>
            <consortium name="The Broad Institute Genomics Platform"/>
            <consortium name="The Broad Institute Genome Sequencing Center for Infectious Disease"/>
            <person name="Wu L."/>
            <person name="Ma J."/>
        </authorList>
    </citation>
    <scope>NUCLEOTIDE SEQUENCE [LARGE SCALE GENOMIC DNA]</scope>
    <source>
        <strain evidence="3">CCUG 50353</strain>
    </source>
</reference>
<evidence type="ECO:0000259" key="1">
    <source>
        <dbReference type="Pfam" id="PF13480"/>
    </source>
</evidence>
<dbReference type="Pfam" id="PF13480">
    <property type="entry name" value="Acetyltransf_6"/>
    <property type="match status" value="1"/>
</dbReference>
<dbReference type="RefSeq" id="WP_378141472.1">
    <property type="nucleotide sequence ID" value="NZ_JBHSEF010000022.1"/>
</dbReference>
<dbReference type="Gene3D" id="3.40.630.30">
    <property type="match status" value="1"/>
</dbReference>
<comment type="caution">
    <text evidence="2">The sequence shown here is derived from an EMBL/GenBank/DDBJ whole genome shotgun (WGS) entry which is preliminary data.</text>
</comment>
<keyword evidence="3" id="KW-1185">Reference proteome</keyword>
<proteinExistence type="predicted"/>
<evidence type="ECO:0000313" key="3">
    <source>
        <dbReference type="Proteomes" id="UP001595733"/>
    </source>
</evidence>
<dbReference type="SUPFAM" id="SSF55729">
    <property type="entry name" value="Acyl-CoA N-acyltransferases (Nat)"/>
    <property type="match status" value="1"/>
</dbReference>